<dbReference type="Pfam" id="PF13621">
    <property type="entry name" value="Cupin_8"/>
    <property type="match status" value="1"/>
</dbReference>
<dbReference type="RefSeq" id="XP_025357258.1">
    <property type="nucleotide sequence ID" value="XM_025498110.1"/>
</dbReference>
<feature type="domain" description="JmjC" evidence="2">
    <location>
        <begin position="166"/>
        <end position="351"/>
    </location>
</feature>
<gene>
    <name evidence="3" type="ORF">FA14DRAFT_159226</name>
</gene>
<accession>A0A316VHD5</accession>
<sequence>MSIEQLIDDAARRLAIESRSLLGLPEDEQGCKSGKWLQILQQPPSALQFSQHVSRHIPLLIENCIQGRPCWTKWRGTDYLIDAMGSRKVQVALTPNGRADDIHNHNGKDVFALPAEAQMTFRELFNAFDEASKSSENTTIAYLQSQNSNLTASIEDGSGDLSVLLKDVLPIEGDDKNPRTKSGSYRWADEALDCEPEATNLWIGTEKSKTSMHRDHYENLFSVIRGTKIFTLYPPCEAHFLCEDEPFDVFQWSKRKDDDWSLEQSDTPPTPWIPIDPTQSSSSERNARYPLFSKALPPLTIEVKEGQTLYLPAGWFHHVAQKGDKEGVCICVNWWYDSQIAFGDRWALETFVKEVGQISRGKDPTES</sequence>
<dbReference type="Proteomes" id="UP000245771">
    <property type="component" value="Unassembled WGS sequence"/>
</dbReference>
<dbReference type="InterPro" id="IPR041667">
    <property type="entry name" value="Cupin_8"/>
</dbReference>
<dbReference type="InterPro" id="IPR014710">
    <property type="entry name" value="RmlC-like_jellyroll"/>
</dbReference>
<dbReference type="SUPFAM" id="SSF51197">
    <property type="entry name" value="Clavaminate synthase-like"/>
    <property type="match status" value="1"/>
</dbReference>
<dbReference type="PANTHER" id="PTHR12461">
    <property type="entry name" value="HYPOXIA-INDUCIBLE FACTOR 1 ALPHA INHIBITOR-RELATED"/>
    <property type="match status" value="1"/>
</dbReference>
<name>A0A316VHD5_9BASI</name>
<dbReference type="PROSITE" id="PS51184">
    <property type="entry name" value="JMJC"/>
    <property type="match status" value="1"/>
</dbReference>
<dbReference type="STRING" id="1280837.A0A316VHD5"/>
<dbReference type="SMART" id="SM00558">
    <property type="entry name" value="JmjC"/>
    <property type="match status" value="1"/>
</dbReference>
<evidence type="ECO:0000256" key="1">
    <source>
        <dbReference type="SAM" id="MobiDB-lite"/>
    </source>
</evidence>
<dbReference type="EMBL" id="KZ819602">
    <property type="protein sequence ID" value="PWN36956.1"/>
    <property type="molecule type" value="Genomic_DNA"/>
</dbReference>
<dbReference type="InParanoid" id="A0A316VHD5"/>
<evidence type="ECO:0000313" key="4">
    <source>
        <dbReference type="Proteomes" id="UP000245771"/>
    </source>
</evidence>
<evidence type="ECO:0000259" key="2">
    <source>
        <dbReference type="PROSITE" id="PS51184"/>
    </source>
</evidence>
<dbReference type="PANTHER" id="PTHR12461:SF99">
    <property type="entry name" value="BIFUNCTIONAL PEPTIDASE AND (3S)-LYSYL HYDROXYLASE JMJD7"/>
    <property type="match status" value="1"/>
</dbReference>
<feature type="region of interest" description="Disordered" evidence="1">
    <location>
        <begin position="260"/>
        <end position="284"/>
    </location>
</feature>
<dbReference type="OrthoDB" id="424465at2759"/>
<dbReference type="GeneID" id="37019891"/>
<proteinExistence type="predicted"/>
<dbReference type="Gene3D" id="2.60.120.10">
    <property type="entry name" value="Jelly Rolls"/>
    <property type="match status" value="1"/>
</dbReference>
<protein>
    <submittedName>
        <fullName evidence="3">Clavaminate synthase-like protein</fullName>
    </submittedName>
</protein>
<evidence type="ECO:0000313" key="3">
    <source>
        <dbReference type="EMBL" id="PWN36956.1"/>
    </source>
</evidence>
<keyword evidence="4" id="KW-1185">Reference proteome</keyword>
<organism evidence="3 4">
    <name type="scientific">Meira miltonrushii</name>
    <dbReference type="NCBI Taxonomy" id="1280837"/>
    <lineage>
        <taxon>Eukaryota</taxon>
        <taxon>Fungi</taxon>
        <taxon>Dikarya</taxon>
        <taxon>Basidiomycota</taxon>
        <taxon>Ustilaginomycotina</taxon>
        <taxon>Exobasidiomycetes</taxon>
        <taxon>Exobasidiales</taxon>
        <taxon>Brachybasidiaceae</taxon>
        <taxon>Meira</taxon>
    </lineage>
</organism>
<reference evidence="3 4" key="1">
    <citation type="journal article" date="2018" name="Mol. Biol. Evol.">
        <title>Broad Genomic Sampling Reveals a Smut Pathogenic Ancestry of the Fungal Clade Ustilaginomycotina.</title>
        <authorList>
            <person name="Kijpornyongpan T."/>
            <person name="Mondo S.J."/>
            <person name="Barry K."/>
            <person name="Sandor L."/>
            <person name="Lee J."/>
            <person name="Lipzen A."/>
            <person name="Pangilinan J."/>
            <person name="LaButti K."/>
            <person name="Hainaut M."/>
            <person name="Henrissat B."/>
            <person name="Grigoriev I.V."/>
            <person name="Spatafora J.W."/>
            <person name="Aime M.C."/>
        </authorList>
    </citation>
    <scope>NUCLEOTIDE SEQUENCE [LARGE SCALE GENOMIC DNA]</scope>
    <source>
        <strain evidence="3 4">MCA 3882</strain>
    </source>
</reference>
<dbReference type="InterPro" id="IPR003347">
    <property type="entry name" value="JmjC_dom"/>
</dbReference>
<dbReference type="AlphaFoldDB" id="A0A316VHD5"/>